<evidence type="ECO:0000256" key="4">
    <source>
        <dbReference type="ARBA" id="ARBA00022692"/>
    </source>
</evidence>
<gene>
    <name evidence="9" type="primary">CtrC</name>
    <name evidence="9" type="ORF">NUZ5A_20226</name>
</gene>
<evidence type="ECO:0000313" key="10">
    <source>
        <dbReference type="Proteomes" id="UP000655759"/>
    </source>
</evidence>
<dbReference type="GO" id="GO:0140359">
    <property type="term" value="F:ABC-type transporter activity"/>
    <property type="evidence" value="ECO:0007669"/>
    <property type="project" value="InterPro"/>
</dbReference>
<dbReference type="Proteomes" id="UP000655759">
    <property type="component" value="Unassembled WGS sequence"/>
</dbReference>
<dbReference type="RefSeq" id="WP_205097897.1">
    <property type="nucleotide sequence ID" value="NZ_CAJNAQ010000002.1"/>
</dbReference>
<dbReference type="PANTHER" id="PTHR30413">
    <property type="entry name" value="INNER MEMBRANE TRANSPORT PERMEASE"/>
    <property type="match status" value="1"/>
</dbReference>
<feature type="transmembrane region" description="Helical" evidence="7">
    <location>
        <begin position="64"/>
        <end position="85"/>
    </location>
</feature>
<sequence>MRLGIPVYQQRIKVRPQRFLLNLSLWREFFIEPFEEFYKYHELIFYQVKADFKERHIQRALGPIWWFGQPLLMSLLFIFVTTVLFRTTFQEHHIISIVMATLIWQWFVQSVNGAPDLLLGFQAELASTNLPIRPLIYSRMLSEIVIFSFSLIIIFVGLAISGVNFTANVAYVPLLILLQLFMIVAIVTHLAKFGLFYRDISQVLWFFVAIWFFISPGAYPKIVIPEQYLWMYDLNPWATIFPAWRDSTIIGTQPNLLMLGIWFAVFVPLALYGLRNINKSRGTFYRRL</sequence>
<feature type="transmembrane region" description="Helical" evidence="7">
    <location>
        <begin position="256"/>
        <end position="274"/>
    </location>
</feature>
<evidence type="ECO:0000313" key="9">
    <source>
        <dbReference type="EMBL" id="CAE6486900.1"/>
    </source>
</evidence>
<comment type="caution">
    <text evidence="9">The sequence shown here is derived from an EMBL/GenBank/DDBJ whole genome shotgun (WGS) entry which is preliminary data.</text>
</comment>
<keyword evidence="3" id="KW-1003">Cell membrane</keyword>
<evidence type="ECO:0000259" key="8">
    <source>
        <dbReference type="Pfam" id="PF01061"/>
    </source>
</evidence>
<evidence type="ECO:0000256" key="3">
    <source>
        <dbReference type="ARBA" id="ARBA00022475"/>
    </source>
</evidence>
<evidence type="ECO:0000256" key="2">
    <source>
        <dbReference type="ARBA" id="ARBA00022448"/>
    </source>
</evidence>
<evidence type="ECO:0000256" key="1">
    <source>
        <dbReference type="ARBA" id="ARBA00004429"/>
    </source>
</evidence>
<dbReference type="GO" id="GO:0015920">
    <property type="term" value="P:lipopolysaccharide transport"/>
    <property type="evidence" value="ECO:0007669"/>
    <property type="project" value="TreeGrafter"/>
</dbReference>
<feature type="domain" description="ABC-2 type transporter transmembrane" evidence="8">
    <location>
        <begin position="48"/>
        <end position="245"/>
    </location>
</feature>
<evidence type="ECO:0000256" key="6">
    <source>
        <dbReference type="ARBA" id="ARBA00023136"/>
    </source>
</evidence>
<keyword evidence="6 7" id="KW-0472">Membrane</keyword>
<organism evidence="9 10">
    <name type="scientific">Candidatus Nitrosotenuis uzonensis</name>
    <dbReference type="NCBI Taxonomy" id="1407055"/>
    <lineage>
        <taxon>Archaea</taxon>
        <taxon>Nitrososphaerota</taxon>
        <taxon>Candidatus Nitrosotenuis</taxon>
    </lineage>
</organism>
<name>A0A812EXS1_9ARCH</name>
<comment type="subcellular location">
    <subcellularLocation>
        <location evidence="1">Cell inner membrane</location>
        <topology evidence="1">Multi-pass membrane protein</topology>
    </subcellularLocation>
</comment>
<dbReference type="EMBL" id="CAJNAQ010000002">
    <property type="protein sequence ID" value="CAE6486900.1"/>
    <property type="molecule type" value="Genomic_DNA"/>
</dbReference>
<proteinExistence type="predicted"/>
<dbReference type="GO" id="GO:0005886">
    <property type="term" value="C:plasma membrane"/>
    <property type="evidence" value="ECO:0007669"/>
    <property type="project" value="UniProtKB-SubCell"/>
</dbReference>
<keyword evidence="5 7" id="KW-1133">Transmembrane helix</keyword>
<dbReference type="InterPro" id="IPR013525">
    <property type="entry name" value="ABC2_TM"/>
</dbReference>
<feature type="transmembrane region" description="Helical" evidence="7">
    <location>
        <begin position="203"/>
        <end position="224"/>
    </location>
</feature>
<dbReference type="Pfam" id="PF01061">
    <property type="entry name" value="ABC2_membrane"/>
    <property type="match status" value="1"/>
</dbReference>
<dbReference type="PANTHER" id="PTHR30413:SF8">
    <property type="entry name" value="TRANSPORT PERMEASE PROTEIN"/>
    <property type="match status" value="1"/>
</dbReference>
<protein>
    <submittedName>
        <fullName evidence="9">Capsular polysaccharide export system, permease component</fullName>
    </submittedName>
</protein>
<keyword evidence="2" id="KW-0813">Transport</keyword>
<reference evidence="9" key="1">
    <citation type="submission" date="2021-02" db="EMBL/GenBank/DDBJ databases">
        <authorList>
            <person name="Han P."/>
        </authorList>
    </citation>
    <scope>NUCLEOTIDE SEQUENCE</scope>
    <source>
        <strain evidence="9">Candidatus Nitrosotenuis uzonensis 5A</strain>
    </source>
</reference>
<evidence type="ECO:0000256" key="7">
    <source>
        <dbReference type="SAM" id="Phobius"/>
    </source>
</evidence>
<evidence type="ECO:0000256" key="5">
    <source>
        <dbReference type="ARBA" id="ARBA00022989"/>
    </source>
</evidence>
<feature type="transmembrane region" description="Helical" evidence="7">
    <location>
        <begin position="144"/>
        <end position="163"/>
    </location>
</feature>
<dbReference type="AlphaFoldDB" id="A0A812EXS1"/>
<keyword evidence="4 7" id="KW-0812">Transmembrane</keyword>
<feature type="transmembrane region" description="Helical" evidence="7">
    <location>
        <begin position="169"/>
        <end position="191"/>
    </location>
</feature>
<accession>A0A812EXS1</accession>